<organism evidence="1 2">
    <name type="scientific">Rhodoplanes serenus</name>
    <dbReference type="NCBI Taxonomy" id="200615"/>
    <lineage>
        <taxon>Bacteria</taxon>
        <taxon>Pseudomonadati</taxon>
        <taxon>Pseudomonadota</taxon>
        <taxon>Alphaproteobacteria</taxon>
        <taxon>Hyphomicrobiales</taxon>
        <taxon>Nitrobacteraceae</taxon>
        <taxon>Rhodoplanes</taxon>
    </lineage>
</organism>
<proteinExistence type="predicted"/>
<protein>
    <submittedName>
        <fullName evidence="1">Uncharacterized protein</fullName>
    </submittedName>
</protein>
<dbReference type="RefSeq" id="WP_155480980.1">
    <property type="nucleotide sequence ID" value="NZ_WNKV01000018.1"/>
</dbReference>
<evidence type="ECO:0000313" key="1">
    <source>
        <dbReference type="EMBL" id="MTW18539.1"/>
    </source>
</evidence>
<dbReference type="AlphaFoldDB" id="A0A9X4XRR8"/>
<dbReference type="Proteomes" id="UP000438991">
    <property type="component" value="Unassembled WGS sequence"/>
</dbReference>
<gene>
    <name evidence="1" type="ORF">GJ689_20265</name>
</gene>
<evidence type="ECO:0000313" key="2">
    <source>
        <dbReference type="Proteomes" id="UP000438991"/>
    </source>
</evidence>
<reference evidence="1 2" key="1">
    <citation type="submission" date="2019-11" db="EMBL/GenBank/DDBJ databases">
        <title>Whole-genome sequence of Rhodoplanes serenus DSM 18633, type strain.</title>
        <authorList>
            <person name="Kyndt J.A."/>
            <person name="Meyer T.E."/>
        </authorList>
    </citation>
    <scope>NUCLEOTIDE SEQUENCE [LARGE SCALE GENOMIC DNA]</scope>
    <source>
        <strain evidence="1 2">DSM 18633</strain>
    </source>
</reference>
<sequence length="157" mass="17293">MAEPDTDGTEIPDPEIAEIAREFARHFAPWDLRLPPADVAARQRGKIVQKGWAIWYLFGTDQHGAYLDYYAAHRMTNDSHVRLRAGGRHEGLPSIASGMVLTDDPEEDARREAAFFRHNREIADLLAAKGFGPEGDEPGGVLINRYLQLGGGAEPGS</sequence>
<dbReference type="EMBL" id="WNKV01000018">
    <property type="protein sequence ID" value="MTW18539.1"/>
    <property type="molecule type" value="Genomic_DNA"/>
</dbReference>
<accession>A0A9X4XRR8</accession>
<comment type="caution">
    <text evidence="1">The sequence shown here is derived from an EMBL/GenBank/DDBJ whole genome shotgun (WGS) entry which is preliminary data.</text>
</comment>
<name>A0A9X4XRR8_9BRAD</name>